<dbReference type="Proteomes" id="UP000247569">
    <property type="component" value="Unassembled WGS sequence"/>
</dbReference>
<dbReference type="AlphaFoldDB" id="A0A318K161"/>
<comment type="caution">
    <text evidence="1">The sequence shown here is derived from an EMBL/GenBank/DDBJ whole genome shotgun (WGS) entry which is preliminary data.</text>
</comment>
<gene>
    <name evidence="1" type="ORF">DFR70_109278</name>
</gene>
<organism evidence="1 2">
    <name type="scientific">Nocardia tenerifensis</name>
    <dbReference type="NCBI Taxonomy" id="228006"/>
    <lineage>
        <taxon>Bacteria</taxon>
        <taxon>Bacillati</taxon>
        <taxon>Actinomycetota</taxon>
        <taxon>Actinomycetes</taxon>
        <taxon>Mycobacteriales</taxon>
        <taxon>Nocardiaceae</taxon>
        <taxon>Nocardia</taxon>
    </lineage>
</organism>
<evidence type="ECO:0000313" key="1">
    <source>
        <dbReference type="EMBL" id="PXX61086.1"/>
    </source>
</evidence>
<sequence>MTDSIDIQQSDLRAQLVELAAERDALRAQLAWDLPTATRWLQRKVWRQKTALDVLNRRVVTQRFVLRTLDELGRSLTAEEYRAARAAVANARLRDRIDDPDAA</sequence>
<evidence type="ECO:0000313" key="2">
    <source>
        <dbReference type="Proteomes" id="UP000247569"/>
    </source>
</evidence>
<dbReference type="RefSeq" id="WP_040741376.1">
    <property type="nucleotide sequence ID" value="NZ_QJKF01000009.1"/>
</dbReference>
<accession>A0A318K161</accession>
<reference evidence="1 2" key="1">
    <citation type="submission" date="2018-05" db="EMBL/GenBank/DDBJ databases">
        <title>Genomic Encyclopedia of Type Strains, Phase IV (KMG-IV): sequencing the most valuable type-strain genomes for metagenomic binning, comparative biology and taxonomic classification.</title>
        <authorList>
            <person name="Goeker M."/>
        </authorList>
    </citation>
    <scope>NUCLEOTIDE SEQUENCE [LARGE SCALE GENOMIC DNA]</scope>
    <source>
        <strain evidence="1 2">DSM 44704</strain>
    </source>
</reference>
<dbReference type="EMBL" id="QJKF01000009">
    <property type="protein sequence ID" value="PXX61086.1"/>
    <property type="molecule type" value="Genomic_DNA"/>
</dbReference>
<name>A0A318K161_9NOCA</name>
<protein>
    <submittedName>
        <fullName evidence="1">Uncharacterized protein</fullName>
    </submittedName>
</protein>
<proteinExistence type="predicted"/>
<keyword evidence="2" id="KW-1185">Reference proteome</keyword>